<gene>
    <name evidence="1" type="ORF">PACILC2_03850</name>
</gene>
<dbReference type="Pfam" id="PF14595">
    <property type="entry name" value="Thioredoxin_9"/>
    <property type="match status" value="1"/>
</dbReference>
<dbReference type="EMBL" id="BOVJ01000010">
    <property type="protein sequence ID" value="GIQ61817.1"/>
    <property type="molecule type" value="Genomic_DNA"/>
</dbReference>
<evidence type="ECO:0000313" key="1">
    <source>
        <dbReference type="EMBL" id="GIQ61817.1"/>
    </source>
</evidence>
<name>A0ABQ4N0V7_9BACL</name>
<keyword evidence="2" id="KW-1185">Reference proteome</keyword>
<dbReference type="Proteomes" id="UP000680304">
    <property type="component" value="Unassembled WGS sequence"/>
</dbReference>
<sequence>MRCLILAAEWCGDVVRNVPVVFRAMEVSGIPTEVLIMEEHLDTMDEF</sequence>
<accession>A0ABQ4N0V7</accession>
<reference evidence="1 2" key="1">
    <citation type="submission" date="2021-04" db="EMBL/GenBank/DDBJ databases">
        <title>Draft genome sequence of Paenibacillus cisolokensis, LC2-13A.</title>
        <authorList>
            <person name="Uke A."/>
            <person name="Chhe C."/>
            <person name="Baramee S."/>
            <person name="Kosugi A."/>
        </authorList>
    </citation>
    <scope>NUCLEOTIDE SEQUENCE [LARGE SCALE GENOMIC DNA]</scope>
    <source>
        <strain evidence="1 2">LC2-13A</strain>
    </source>
</reference>
<comment type="caution">
    <text evidence="1">The sequence shown here is derived from an EMBL/GenBank/DDBJ whole genome shotgun (WGS) entry which is preliminary data.</text>
</comment>
<organism evidence="1 2">
    <name type="scientific">Paenibacillus cisolokensis</name>
    <dbReference type="NCBI Taxonomy" id="1658519"/>
    <lineage>
        <taxon>Bacteria</taxon>
        <taxon>Bacillati</taxon>
        <taxon>Bacillota</taxon>
        <taxon>Bacilli</taxon>
        <taxon>Bacillales</taxon>
        <taxon>Paenibacillaceae</taxon>
        <taxon>Paenibacillus</taxon>
    </lineage>
</organism>
<proteinExistence type="predicted"/>
<protein>
    <submittedName>
        <fullName evidence="1">Uncharacterized protein</fullName>
    </submittedName>
</protein>
<evidence type="ECO:0000313" key="2">
    <source>
        <dbReference type="Proteomes" id="UP000680304"/>
    </source>
</evidence>